<dbReference type="Pfam" id="PF00593">
    <property type="entry name" value="TonB_dep_Rec_b-barrel"/>
    <property type="match status" value="1"/>
</dbReference>
<reference evidence="14 15" key="1">
    <citation type="submission" date="2020-08" db="EMBL/GenBank/DDBJ databases">
        <title>Genomic Encyclopedia of Type Strains, Phase IV (KMG-IV): sequencing the most valuable type-strain genomes for metagenomic binning, comparative biology and taxonomic classification.</title>
        <authorList>
            <person name="Goeker M."/>
        </authorList>
    </citation>
    <scope>NUCLEOTIDE SEQUENCE [LARGE SCALE GENOMIC DNA]</scope>
    <source>
        <strain evidence="14 15">DSM 27163</strain>
    </source>
</reference>
<feature type="domain" description="TonB-dependent receptor plug" evidence="13">
    <location>
        <begin position="65"/>
        <end position="169"/>
    </location>
</feature>
<evidence type="ECO:0000313" key="14">
    <source>
        <dbReference type="EMBL" id="MBB5708623.1"/>
    </source>
</evidence>
<evidence type="ECO:0000256" key="7">
    <source>
        <dbReference type="ARBA" id="ARBA00023237"/>
    </source>
</evidence>
<dbReference type="InterPro" id="IPR012910">
    <property type="entry name" value="Plug_dom"/>
</dbReference>
<keyword evidence="7 8" id="KW-0998">Cell outer membrane</keyword>
<evidence type="ECO:0000256" key="11">
    <source>
        <dbReference type="SAM" id="SignalP"/>
    </source>
</evidence>
<evidence type="ECO:0000256" key="4">
    <source>
        <dbReference type="ARBA" id="ARBA00022692"/>
    </source>
</evidence>
<evidence type="ECO:0000256" key="6">
    <source>
        <dbReference type="ARBA" id="ARBA00023136"/>
    </source>
</evidence>
<dbReference type="InterPro" id="IPR037066">
    <property type="entry name" value="Plug_dom_sf"/>
</dbReference>
<organism evidence="14 15">
    <name type="scientific">Sphingopyxis panaciterrulae</name>
    <dbReference type="NCBI Taxonomy" id="462372"/>
    <lineage>
        <taxon>Bacteria</taxon>
        <taxon>Pseudomonadati</taxon>
        <taxon>Pseudomonadota</taxon>
        <taxon>Alphaproteobacteria</taxon>
        <taxon>Sphingomonadales</taxon>
        <taxon>Sphingomonadaceae</taxon>
        <taxon>Sphingopyxis</taxon>
    </lineage>
</organism>
<dbReference type="PANTHER" id="PTHR40980:SF4">
    <property type="entry name" value="TONB-DEPENDENT RECEPTOR-LIKE BETA-BARREL DOMAIN-CONTAINING PROTEIN"/>
    <property type="match status" value="1"/>
</dbReference>
<comment type="caution">
    <text evidence="14">The sequence shown here is derived from an EMBL/GenBank/DDBJ whole genome shotgun (WGS) entry which is preliminary data.</text>
</comment>
<keyword evidence="11" id="KW-0732">Signal</keyword>
<keyword evidence="4 8" id="KW-0812">Transmembrane</keyword>
<evidence type="ECO:0000259" key="12">
    <source>
        <dbReference type="Pfam" id="PF00593"/>
    </source>
</evidence>
<evidence type="ECO:0000256" key="2">
    <source>
        <dbReference type="ARBA" id="ARBA00022448"/>
    </source>
</evidence>
<dbReference type="PANTHER" id="PTHR40980">
    <property type="entry name" value="PLUG DOMAIN-CONTAINING PROTEIN"/>
    <property type="match status" value="1"/>
</dbReference>
<dbReference type="Pfam" id="PF07715">
    <property type="entry name" value="Plug"/>
    <property type="match status" value="1"/>
</dbReference>
<evidence type="ECO:0000256" key="8">
    <source>
        <dbReference type="PROSITE-ProRule" id="PRU01360"/>
    </source>
</evidence>
<dbReference type="AlphaFoldDB" id="A0A7W9B9B1"/>
<keyword evidence="3 8" id="KW-1134">Transmembrane beta strand</keyword>
<dbReference type="Proteomes" id="UP000537161">
    <property type="component" value="Unassembled WGS sequence"/>
</dbReference>
<name>A0A7W9B9B1_9SPHN</name>
<dbReference type="Gene3D" id="2.40.170.20">
    <property type="entry name" value="TonB-dependent receptor, beta-barrel domain"/>
    <property type="match status" value="1"/>
</dbReference>
<dbReference type="RefSeq" id="WP_184101522.1">
    <property type="nucleotide sequence ID" value="NZ_JACIJH010000022.1"/>
</dbReference>
<dbReference type="InterPro" id="IPR010104">
    <property type="entry name" value="TonB_rcpt_bac"/>
</dbReference>
<proteinExistence type="inferred from homology"/>
<feature type="chain" id="PRO_5031272452" evidence="11">
    <location>
        <begin position="24"/>
        <end position="887"/>
    </location>
</feature>
<dbReference type="NCBIfam" id="TIGR01782">
    <property type="entry name" value="TonB-Xanth-Caul"/>
    <property type="match status" value="1"/>
</dbReference>
<sequence length="887" mass="99601">MRHAWKYGISLFALAAAVQPALAQSEPDGDTTKVASVDPEDSGPQGDDIIVSGYKLQAQRAVEAKRDNLQISDSVTTDDIASLPDFNLAEALQRLPGVNTDQDNGEERFLTIRGMNKEYNFTTVDGLVVPSTDEGSRGVLLDTIPSSVAKRVDVNKSFTADMDGQAIGGRIDLKTRSAFDRSGMLLAANASIGFYENNDEGPIKVDPSIQAYGVFSQSFGTEHNFGIVLGASYWKRESYTESPTNAGSTGYYWFSQDGVGGETPDANPVPRDPYMYLYYNKRERTGLFAKLEYQSDDRNFYAYVQGYQFNRDDRERRDIARISNKDYKNIPADITPTSGHVLGRVEPLVESAYDIFRDRTRGVNAGFDYRFAERHLLEARIGYSKADLNLDVQKARFYRTQNKDLSYTYNRLNDGSYYYTFDNSGIFSDPSSYNNFHYISLEPRSNDERVKEAHLDYSYNLDKDSRGFGVKAGFVARSTERERSQSYSEYRAKSGVAVSLKDYVLEDTFQTPMFSDPMIFIDLDRILNYFDSNQDNFNLQAASAKLTQYDINEDILAGYAMGVFRTDNLRVTAGVRYEHTKIGTSSPNADPELGLDYFNNKYGTWLPRADLSYDITNSLRLRLAYSKSVGRANYDSLSPVTIVTDSGPEVVITGGNPDLKPRISNNYDMTLEYYFPTIKGLVALGLFHKDIDNEIYRNQVRGTIEYGGVQRDAVFVNPQNAQSASLTGMEAGIILDSLAPLSSALEGFGLSANYAYIHSKAEIGYTSGGQNLTREIYGLFYQPKHMGNVALTYETGPFDAKIAYTYQGMQMKSIAVEDKPGFDHLYAARSSVDLQLRYWLTKKVQLVLQGKNLADNKPHEIVGEEQRLHHTFRDAGRSYWAGFSFKF</sequence>
<gene>
    <name evidence="14" type="ORF">FHR21_004016</name>
</gene>
<keyword evidence="14" id="KW-0675">Receptor</keyword>
<keyword evidence="6 8" id="KW-0472">Membrane</keyword>
<dbReference type="GO" id="GO:0009279">
    <property type="term" value="C:cell outer membrane"/>
    <property type="evidence" value="ECO:0007669"/>
    <property type="project" value="UniProtKB-SubCell"/>
</dbReference>
<feature type="region of interest" description="Disordered" evidence="10">
    <location>
        <begin position="24"/>
        <end position="47"/>
    </location>
</feature>
<dbReference type="EMBL" id="JACIJH010000022">
    <property type="protein sequence ID" value="MBB5708623.1"/>
    <property type="molecule type" value="Genomic_DNA"/>
</dbReference>
<evidence type="ECO:0000313" key="15">
    <source>
        <dbReference type="Proteomes" id="UP000537161"/>
    </source>
</evidence>
<keyword evidence="15" id="KW-1185">Reference proteome</keyword>
<evidence type="ECO:0000256" key="9">
    <source>
        <dbReference type="RuleBase" id="RU003357"/>
    </source>
</evidence>
<evidence type="ECO:0000259" key="13">
    <source>
        <dbReference type="Pfam" id="PF07715"/>
    </source>
</evidence>
<comment type="subcellular location">
    <subcellularLocation>
        <location evidence="1 8">Cell outer membrane</location>
        <topology evidence="1 8">Multi-pass membrane protein</topology>
    </subcellularLocation>
</comment>
<dbReference type="Gene3D" id="2.170.130.10">
    <property type="entry name" value="TonB-dependent receptor, plug domain"/>
    <property type="match status" value="1"/>
</dbReference>
<dbReference type="InterPro" id="IPR036942">
    <property type="entry name" value="Beta-barrel_TonB_sf"/>
</dbReference>
<dbReference type="PROSITE" id="PS52016">
    <property type="entry name" value="TONB_DEPENDENT_REC_3"/>
    <property type="match status" value="1"/>
</dbReference>
<evidence type="ECO:0000256" key="1">
    <source>
        <dbReference type="ARBA" id="ARBA00004571"/>
    </source>
</evidence>
<feature type="domain" description="TonB-dependent receptor-like beta-barrel" evidence="12">
    <location>
        <begin position="402"/>
        <end position="853"/>
    </location>
</feature>
<comment type="similarity">
    <text evidence="8 9">Belongs to the TonB-dependent receptor family.</text>
</comment>
<evidence type="ECO:0000256" key="10">
    <source>
        <dbReference type="SAM" id="MobiDB-lite"/>
    </source>
</evidence>
<protein>
    <submittedName>
        <fullName evidence="14">TonB-dependent receptor</fullName>
    </submittedName>
</protein>
<dbReference type="CDD" id="cd01347">
    <property type="entry name" value="ligand_gated_channel"/>
    <property type="match status" value="1"/>
</dbReference>
<feature type="signal peptide" evidence="11">
    <location>
        <begin position="1"/>
        <end position="23"/>
    </location>
</feature>
<keyword evidence="2 8" id="KW-0813">Transport</keyword>
<dbReference type="InterPro" id="IPR039426">
    <property type="entry name" value="TonB-dep_rcpt-like"/>
</dbReference>
<accession>A0A7W9B9B1</accession>
<dbReference type="InterPro" id="IPR000531">
    <property type="entry name" value="Beta-barrel_TonB"/>
</dbReference>
<keyword evidence="5 9" id="KW-0798">TonB box</keyword>
<evidence type="ECO:0000256" key="5">
    <source>
        <dbReference type="ARBA" id="ARBA00023077"/>
    </source>
</evidence>
<evidence type="ECO:0000256" key="3">
    <source>
        <dbReference type="ARBA" id="ARBA00022452"/>
    </source>
</evidence>
<dbReference type="SUPFAM" id="SSF56935">
    <property type="entry name" value="Porins"/>
    <property type="match status" value="1"/>
</dbReference>